<gene>
    <name evidence="1" type="ORF">EV132_1442</name>
</gene>
<protein>
    <submittedName>
        <fullName evidence="1">Uncharacterized protein</fullName>
    </submittedName>
</protein>
<proteinExistence type="predicted"/>
<evidence type="ECO:0000313" key="1">
    <source>
        <dbReference type="EMBL" id="TCU03638.1"/>
    </source>
</evidence>
<dbReference type="EMBL" id="SMBH01000044">
    <property type="protein sequence ID" value="TCU03638.1"/>
    <property type="molecule type" value="Genomic_DNA"/>
</dbReference>
<reference evidence="1 2" key="1">
    <citation type="submission" date="2019-03" db="EMBL/GenBank/DDBJ databases">
        <title>Genomic Encyclopedia of Type Strains, Phase IV (KMG-V): Genome sequencing to study the core and pangenomes of soil and plant-associated prokaryotes.</title>
        <authorList>
            <person name="Whitman W."/>
        </authorList>
    </citation>
    <scope>NUCLEOTIDE SEQUENCE [LARGE SCALE GENOMIC DNA]</scope>
    <source>
        <strain evidence="1 2">Hc14</strain>
    </source>
</reference>
<evidence type="ECO:0000313" key="2">
    <source>
        <dbReference type="Proteomes" id="UP000294576"/>
    </source>
</evidence>
<name>A0A4R3PSA3_RHISU</name>
<dbReference type="RefSeq" id="WP_132568882.1">
    <property type="nucleotide sequence ID" value="NZ_SMBH01000044.1"/>
</dbReference>
<sequence length="445" mass="51513">MPGPIHHPLLAHAPFFKRPALPRFNRAQRLDLAGHIQHLHFMTALQGLCLPALRFTECLLALSKRQIFLRIPVALHPINDRADARHAAQERRQPRRPRLLPLLPDAGHIGKILGVRHLPRTPMRLHQRRALLLPRAPSFLRPRQLLLLLPVLARFRKRLPRLAMLRRQRQRFLHARQRFRRELRRQERTNAGEDDPFALELAMLTNAGRLQRTTDTAHIGKVIEQAARDFFERPPNERAGVLSTTRRHRKLLDYQAMGRVLERHNFDLSELKTAPRGMTIYMIQEFNTLLGCVMAAGVVAKGPISFCFRETAREVARVRFTETSIGMSWNGQWRTFDRHHTHRFVLLEHDKTRAENDDLDFQQRQGSVKGQAKPITRYYSAAFIVAFEYFGQRFDIAEVMGRKEAAAIVARLALCDEMMNGIVNRKPTVVQKPEDEWQELPGGLS</sequence>
<dbReference type="Proteomes" id="UP000294576">
    <property type="component" value="Unassembled WGS sequence"/>
</dbReference>
<organism evidence="1 2">
    <name type="scientific">Rhizobium sullae</name>
    <name type="common">Rhizobium hedysari</name>
    <dbReference type="NCBI Taxonomy" id="50338"/>
    <lineage>
        <taxon>Bacteria</taxon>
        <taxon>Pseudomonadati</taxon>
        <taxon>Pseudomonadota</taxon>
        <taxon>Alphaproteobacteria</taxon>
        <taxon>Hyphomicrobiales</taxon>
        <taxon>Rhizobiaceae</taxon>
        <taxon>Rhizobium/Agrobacterium group</taxon>
        <taxon>Rhizobium</taxon>
    </lineage>
</organism>
<comment type="caution">
    <text evidence="1">The sequence shown here is derived from an EMBL/GenBank/DDBJ whole genome shotgun (WGS) entry which is preliminary data.</text>
</comment>
<accession>A0A4R3PSA3</accession>
<dbReference type="AlphaFoldDB" id="A0A4R3PSA3"/>